<organism evidence="1 2">
    <name type="scientific">Cetraspora pellucida</name>
    <dbReference type="NCBI Taxonomy" id="1433469"/>
    <lineage>
        <taxon>Eukaryota</taxon>
        <taxon>Fungi</taxon>
        <taxon>Fungi incertae sedis</taxon>
        <taxon>Mucoromycota</taxon>
        <taxon>Glomeromycotina</taxon>
        <taxon>Glomeromycetes</taxon>
        <taxon>Diversisporales</taxon>
        <taxon>Gigasporaceae</taxon>
        <taxon>Cetraspora</taxon>
    </lineage>
</organism>
<proteinExistence type="predicted"/>
<name>A0ACA9P927_9GLOM</name>
<evidence type="ECO:0000313" key="2">
    <source>
        <dbReference type="Proteomes" id="UP000789366"/>
    </source>
</evidence>
<sequence length="44" mass="4719">IAVGRISENGCSKVLKKGQLLRSGNYQEGVVANRIAKKVDYAKG</sequence>
<gene>
    <name evidence="1" type="ORF">SPELUC_LOCUS10871</name>
</gene>
<dbReference type="Proteomes" id="UP000789366">
    <property type="component" value="Unassembled WGS sequence"/>
</dbReference>
<dbReference type="EMBL" id="CAJVPW010021386">
    <property type="protein sequence ID" value="CAG8693229.1"/>
    <property type="molecule type" value="Genomic_DNA"/>
</dbReference>
<accession>A0ACA9P927</accession>
<feature type="non-terminal residue" evidence="1">
    <location>
        <position position="1"/>
    </location>
</feature>
<protein>
    <submittedName>
        <fullName evidence="1">6747_t:CDS:1</fullName>
    </submittedName>
</protein>
<keyword evidence="2" id="KW-1185">Reference proteome</keyword>
<comment type="caution">
    <text evidence="1">The sequence shown here is derived from an EMBL/GenBank/DDBJ whole genome shotgun (WGS) entry which is preliminary data.</text>
</comment>
<evidence type="ECO:0000313" key="1">
    <source>
        <dbReference type="EMBL" id="CAG8693229.1"/>
    </source>
</evidence>
<feature type="non-terminal residue" evidence="1">
    <location>
        <position position="44"/>
    </location>
</feature>
<reference evidence="1" key="1">
    <citation type="submission" date="2021-06" db="EMBL/GenBank/DDBJ databases">
        <authorList>
            <person name="Kallberg Y."/>
            <person name="Tangrot J."/>
            <person name="Rosling A."/>
        </authorList>
    </citation>
    <scope>NUCLEOTIDE SEQUENCE</scope>
    <source>
        <strain evidence="1">28 12/20/2015</strain>
    </source>
</reference>